<dbReference type="InterPro" id="IPR001876">
    <property type="entry name" value="Znf_RanBP2"/>
</dbReference>
<sequence>MAHKLLDITPTPEVLVALTRTPISPLDALSELIDNAIDSFRAAEIAGKPPAVRHVVIEVPGSAAVDRGEGLIRVRDTGPGLSAEQIANAMRAGFTSKNHYDTLGLFGMGFNIATGKLGRITRVISVQAGEQHALQVTLDLPKLIRDQAFEVRAETIERPPGLEHGTIVEVKGWWPHGDANHGFIKDVARMSKPTLRDRIGRRYATLLRGDAENPVKMTVNGEPCRGYEHCAWSPERYVERAGHGRIPARIAIDEELTRSRRCLKDGADFDGHDACPRCGGKDSREVAERIRGWVGIQRFDDASGFGIDLIRNGRAIRTEEKDAFFTYQDEVKGVSEREYPIDQQYGRIIGEVHLDHVPVDFQKQNFQISTEEWQTAMKFLRGGSLLPSQWADGEKNTSPVSRLFQGYRKVRNFGRADMYMGKYDEVKSKALRIPREVEREYLEKFRNKVDGYYDDAKWWELVETANEPPIEELPECEACGFQNVKGAESCGGCGAILIGKTCLSAECSQMIAKNADICPICGADQKPEIAFPWTCTFCGGNNTPGLKQCASCGHLEGEPHPASPKTLQAESDENTELSVTGLSIELCNGKATNALDVVVRNVHRPILTGPAQSAVPMIADRSTGRITVYLHPGHSVFAAGLRPAYLVASEVAQYLYSLHQNLAGKPGHTMGTLITQVLMQGWGDAVTENADTARQTIRTLFASIVDRVIGIGQAGDFYAELSGEQQTAMANEMISSDVDLAELEHLKTGGYLKYCTPETLAAFFSRYPAAWFGGQVWSDPWPRVDQLLPVAAEALQAELTTKYQRCLEDCASYLRYQQPERLIVIRARAAAEFLGDKLA</sequence>
<accession>A0A239EUS5</accession>
<keyword evidence="1" id="KW-0479">Metal-binding</keyword>
<dbReference type="OrthoDB" id="7784447at2"/>
<dbReference type="GO" id="GO:0008270">
    <property type="term" value="F:zinc ion binding"/>
    <property type="evidence" value="ECO:0007669"/>
    <property type="project" value="UniProtKB-KW"/>
</dbReference>
<evidence type="ECO:0000313" key="6">
    <source>
        <dbReference type="Proteomes" id="UP000198282"/>
    </source>
</evidence>
<dbReference type="Pfam" id="PF13589">
    <property type="entry name" value="HATPase_c_3"/>
    <property type="match status" value="1"/>
</dbReference>
<dbReference type="SMART" id="SM00547">
    <property type="entry name" value="ZnF_RBZ"/>
    <property type="match status" value="2"/>
</dbReference>
<feature type="domain" description="RanBP2-type" evidence="4">
    <location>
        <begin position="533"/>
        <end position="552"/>
    </location>
</feature>
<evidence type="ECO:0000256" key="2">
    <source>
        <dbReference type="ARBA" id="ARBA00022771"/>
    </source>
</evidence>
<dbReference type="PROSITE" id="PS01358">
    <property type="entry name" value="ZF_RANBP2_1"/>
    <property type="match status" value="1"/>
</dbReference>
<keyword evidence="2" id="KW-0863">Zinc-finger</keyword>
<name>A0A239EUS5_9ACTN</name>
<dbReference type="InterPro" id="IPR003594">
    <property type="entry name" value="HATPase_dom"/>
</dbReference>
<evidence type="ECO:0000259" key="4">
    <source>
        <dbReference type="PROSITE" id="PS01358"/>
    </source>
</evidence>
<evidence type="ECO:0000256" key="3">
    <source>
        <dbReference type="ARBA" id="ARBA00022833"/>
    </source>
</evidence>
<dbReference type="EMBL" id="FZOD01000010">
    <property type="protein sequence ID" value="SNS48028.1"/>
    <property type="molecule type" value="Genomic_DNA"/>
</dbReference>
<dbReference type="SUPFAM" id="SSF55874">
    <property type="entry name" value="ATPase domain of HSP90 chaperone/DNA topoisomerase II/histidine kinase"/>
    <property type="match status" value="1"/>
</dbReference>
<reference evidence="5 6" key="1">
    <citation type="submission" date="2017-06" db="EMBL/GenBank/DDBJ databases">
        <authorList>
            <person name="Kim H.J."/>
            <person name="Triplett B.A."/>
        </authorList>
    </citation>
    <scope>NUCLEOTIDE SEQUENCE [LARGE SCALE GENOMIC DNA]</scope>
    <source>
        <strain evidence="5 6">CGMCC 4.2132</strain>
    </source>
</reference>
<evidence type="ECO:0000256" key="1">
    <source>
        <dbReference type="ARBA" id="ARBA00022723"/>
    </source>
</evidence>
<protein>
    <submittedName>
        <fullName evidence="5">Histidine kinase-, DNA gyrase B-, and HSP90-like ATPase</fullName>
    </submittedName>
</protein>
<dbReference type="RefSeq" id="WP_089207481.1">
    <property type="nucleotide sequence ID" value="NZ_FZOD01000010.1"/>
</dbReference>
<dbReference type="InterPro" id="IPR036890">
    <property type="entry name" value="HATPase_C_sf"/>
</dbReference>
<dbReference type="Gene3D" id="3.30.565.10">
    <property type="entry name" value="Histidine kinase-like ATPase, C-terminal domain"/>
    <property type="match status" value="1"/>
</dbReference>
<proteinExistence type="predicted"/>
<evidence type="ECO:0000313" key="5">
    <source>
        <dbReference type="EMBL" id="SNS48028.1"/>
    </source>
</evidence>
<dbReference type="Proteomes" id="UP000198282">
    <property type="component" value="Unassembled WGS sequence"/>
</dbReference>
<gene>
    <name evidence="5" type="ORF">SAMN05216276_101063</name>
</gene>
<organism evidence="5 6">
    <name type="scientific">Streptosporangium subroseum</name>
    <dbReference type="NCBI Taxonomy" id="106412"/>
    <lineage>
        <taxon>Bacteria</taxon>
        <taxon>Bacillati</taxon>
        <taxon>Actinomycetota</taxon>
        <taxon>Actinomycetes</taxon>
        <taxon>Streptosporangiales</taxon>
        <taxon>Streptosporangiaceae</taxon>
        <taxon>Streptosporangium</taxon>
    </lineage>
</organism>
<keyword evidence="5" id="KW-0808">Transferase</keyword>
<keyword evidence="3" id="KW-0862">Zinc</keyword>
<dbReference type="AlphaFoldDB" id="A0A239EUS5"/>
<keyword evidence="6" id="KW-1185">Reference proteome</keyword>
<dbReference type="SMART" id="SM00387">
    <property type="entry name" value="HATPase_c"/>
    <property type="match status" value="1"/>
</dbReference>
<keyword evidence="5" id="KW-0418">Kinase</keyword>
<dbReference type="GO" id="GO:0016301">
    <property type="term" value="F:kinase activity"/>
    <property type="evidence" value="ECO:0007669"/>
    <property type="project" value="UniProtKB-KW"/>
</dbReference>